<dbReference type="PANTHER" id="PTHR31686:SF1">
    <property type="entry name" value="SULFITE EFFLUX PUMP SSU1"/>
    <property type="match status" value="1"/>
</dbReference>
<feature type="region of interest" description="Disordered" evidence="8">
    <location>
        <begin position="250"/>
        <end position="275"/>
    </location>
</feature>
<evidence type="ECO:0000256" key="4">
    <source>
        <dbReference type="ARBA" id="ARBA00022475"/>
    </source>
</evidence>
<keyword evidence="6 9" id="KW-1133">Transmembrane helix</keyword>
<dbReference type="EMBL" id="FORP01000003">
    <property type="protein sequence ID" value="SFJ09672.1"/>
    <property type="molecule type" value="Genomic_DNA"/>
</dbReference>
<evidence type="ECO:0000256" key="2">
    <source>
        <dbReference type="ARBA" id="ARBA00008566"/>
    </source>
</evidence>
<feature type="transmembrane region" description="Helical" evidence="9">
    <location>
        <begin position="31"/>
        <end position="50"/>
    </location>
</feature>
<name>A0A1I3NKH7_9PSEU</name>
<dbReference type="AlphaFoldDB" id="A0A1I3NKH7"/>
<keyword evidence="3" id="KW-0813">Transport</keyword>
<comment type="similarity">
    <text evidence="2">Belongs to the tellurite-resistance/dicarboxylate transporter (TDT) family.</text>
</comment>
<feature type="transmembrane region" description="Helical" evidence="9">
    <location>
        <begin position="57"/>
        <end position="78"/>
    </location>
</feature>
<reference evidence="10 11" key="1">
    <citation type="submission" date="2016-10" db="EMBL/GenBank/DDBJ databases">
        <authorList>
            <person name="de Groot N.N."/>
        </authorList>
    </citation>
    <scope>NUCLEOTIDE SEQUENCE [LARGE SCALE GENOMIC DNA]</scope>
    <source>
        <strain evidence="10 11">DSM 44468</strain>
    </source>
</reference>
<comment type="subcellular location">
    <subcellularLocation>
        <location evidence="1">Cell membrane</location>
        <topology evidence="1">Multi-pass membrane protein</topology>
    </subcellularLocation>
</comment>
<protein>
    <submittedName>
        <fullName evidence="10">Voltage-dependent anion channel</fullName>
    </submittedName>
</protein>
<evidence type="ECO:0000256" key="5">
    <source>
        <dbReference type="ARBA" id="ARBA00022692"/>
    </source>
</evidence>
<organism evidence="10 11">
    <name type="scientific">Amycolatopsis sacchari</name>
    <dbReference type="NCBI Taxonomy" id="115433"/>
    <lineage>
        <taxon>Bacteria</taxon>
        <taxon>Bacillati</taxon>
        <taxon>Actinomycetota</taxon>
        <taxon>Actinomycetes</taxon>
        <taxon>Pseudonocardiales</taxon>
        <taxon>Pseudonocardiaceae</taxon>
        <taxon>Amycolatopsis</taxon>
    </lineage>
</organism>
<dbReference type="PANTHER" id="PTHR31686">
    <property type="match status" value="1"/>
</dbReference>
<evidence type="ECO:0000256" key="1">
    <source>
        <dbReference type="ARBA" id="ARBA00004651"/>
    </source>
</evidence>
<keyword evidence="11" id="KW-1185">Reference proteome</keyword>
<keyword evidence="4" id="KW-1003">Cell membrane</keyword>
<proteinExistence type="inferred from homology"/>
<feature type="transmembrane region" description="Helical" evidence="9">
    <location>
        <begin position="387"/>
        <end position="406"/>
    </location>
</feature>
<feature type="transmembrane region" description="Helical" evidence="9">
    <location>
        <begin position="198"/>
        <end position="221"/>
    </location>
</feature>
<feature type="transmembrane region" description="Helical" evidence="9">
    <location>
        <begin position="98"/>
        <end position="119"/>
    </location>
</feature>
<dbReference type="STRING" id="115433.SAMN05421835_10364"/>
<evidence type="ECO:0000256" key="8">
    <source>
        <dbReference type="SAM" id="MobiDB-lite"/>
    </source>
</evidence>
<gene>
    <name evidence="10" type="ORF">SAMN05421835_10364</name>
</gene>
<evidence type="ECO:0000256" key="9">
    <source>
        <dbReference type="SAM" id="Phobius"/>
    </source>
</evidence>
<evidence type="ECO:0000313" key="10">
    <source>
        <dbReference type="EMBL" id="SFJ09672.1"/>
    </source>
</evidence>
<dbReference type="Pfam" id="PF03595">
    <property type="entry name" value="SLAC1"/>
    <property type="match status" value="2"/>
</dbReference>
<keyword evidence="5 9" id="KW-0812">Transmembrane</keyword>
<accession>A0A1I3NKH7</accession>
<dbReference type="Proteomes" id="UP000199025">
    <property type="component" value="Unassembled WGS sequence"/>
</dbReference>
<evidence type="ECO:0000256" key="3">
    <source>
        <dbReference type="ARBA" id="ARBA00022448"/>
    </source>
</evidence>
<evidence type="ECO:0000256" key="7">
    <source>
        <dbReference type="ARBA" id="ARBA00023136"/>
    </source>
</evidence>
<dbReference type="InterPro" id="IPR051629">
    <property type="entry name" value="Sulfite_efflux_TDT"/>
</dbReference>
<evidence type="ECO:0000256" key="6">
    <source>
        <dbReference type="ARBA" id="ARBA00022989"/>
    </source>
</evidence>
<feature type="transmembrane region" description="Helical" evidence="9">
    <location>
        <begin position="330"/>
        <end position="354"/>
    </location>
</feature>
<feature type="transmembrane region" description="Helical" evidence="9">
    <location>
        <begin position="360"/>
        <end position="380"/>
    </location>
</feature>
<evidence type="ECO:0000313" key="11">
    <source>
        <dbReference type="Proteomes" id="UP000199025"/>
    </source>
</evidence>
<dbReference type="Gene3D" id="1.50.10.150">
    <property type="entry name" value="Voltage-dependent anion channel"/>
    <property type="match status" value="2"/>
</dbReference>
<dbReference type="InterPro" id="IPR004695">
    <property type="entry name" value="SLAC1/Mae1/Ssu1/TehA"/>
</dbReference>
<dbReference type="InterPro" id="IPR038665">
    <property type="entry name" value="Voltage-dep_anion_channel_sf"/>
</dbReference>
<dbReference type="GO" id="GO:0005886">
    <property type="term" value="C:plasma membrane"/>
    <property type="evidence" value="ECO:0007669"/>
    <property type="project" value="UniProtKB-SubCell"/>
</dbReference>
<feature type="transmembrane region" description="Helical" evidence="9">
    <location>
        <begin position="131"/>
        <end position="152"/>
    </location>
</feature>
<sequence length="434" mass="43999">MRCLPFPSIYPERVGMASFSPLPRAGTTPNWFASVMGTGIVANAVPVLPLHLPGLRGAATVVWAIAAVWLVVLCAVMAGEWRRNASGQLAQLRDPVLAHFWGAPPMALLTVGAGTLALGRDWIGLPAALGVAWVLWVAGTALGLVTAVGLPYRMITGRVVDGEAFGGWLMPVVPPMVSAATGAALVPHLPAGQARLTMVLGCYALFGVSLFATLALLPLIWHRLVRGGPGLAPGGSGLARGGPGLAPGGRGLAPGGSGLAPDGPDLARGGPGVAPGGPGLASDGPGLVRGGPGLAPTVWIVLGPLGQSITAANLLGGVAPFGAAGRWLGVLYGVPTWGFAMLWLVLAIAVVVRAGAPFSLTWWSFTFPLGTCVTGTCALAEVTGAELFTVAGVALYVLLVGLWAAVTARTVVAVGRVELRRFAGTPEVQVLGRR</sequence>
<keyword evidence="7 9" id="KW-0472">Membrane</keyword>
<dbReference type="CDD" id="cd09320">
    <property type="entry name" value="TDT_like_2"/>
    <property type="match status" value="1"/>
</dbReference>
<feature type="transmembrane region" description="Helical" evidence="9">
    <location>
        <begin position="164"/>
        <end position="186"/>
    </location>
</feature>
<dbReference type="GO" id="GO:0055085">
    <property type="term" value="P:transmembrane transport"/>
    <property type="evidence" value="ECO:0007669"/>
    <property type="project" value="InterPro"/>
</dbReference>